<feature type="transmembrane region" description="Helical" evidence="8">
    <location>
        <begin position="20"/>
        <end position="38"/>
    </location>
</feature>
<protein>
    <submittedName>
        <fullName evidence="9">ExbD/TolR family protein</fullName>
    </submittedName>
</protein>
<evidence type="ECO:0000256" key="1">
    <source>
        <dbReference type="ARBA" id="ARBA00004162"/>
    </source>
</evidence>
<dbReference type="PANTHER" id="PTHR30558:SF13">
    <property type="entry name" value="BIOPOLYMER TRANSPORT PROTEIN EXBD2"/>
    <property type="match status" value="1"/>
</dbReference>
<dbReference type="Pfam" id="PF02472">
    <property type="entry name" value="ExbD"/>
    <property type="match status" value="1"/>
</dbReference>
<reference evidence="10" key="1">
    <citation type="journal article" date="2019" name="Int. J. Syst. Evol. Microbiol.">
        <title>The Global Catalogue of Microorganisms (GCM) 10K type strain sequencing project: providing services to taxonomists for standard genome sequencing and annotation.</title>
        <authorList>
            <consortium name="The Broad Institute Genomics Platform"/>
            <consortium name="The Broad Institute Genome Sequencing Center for Infectious Disease"/>
            <person name="Wu L."/>
            <person name="Ma J."/>
        </authorList>
    </citation>
    <scope>NUCLEOTIDE SEQUENCE [LARGE SCALE GENOMIC DNA]</scope>
    <source>
        <strain evidence="10">KCTC 52277</strain>
    </source>
</reference>
<keyword evidence="7" id="KW-0813">Transport</keyword>
<sequence length="136" mass="15037">MARKKYASETEEAKVDMTPLLDIVFIMLIFFIVTTSFVKPMGVEYSVPESNTPNNSQKSDNILISIEKSGLIKIGDRLVDIERVTANIQQIRAEAPEASVLILAETEARHGLVVKVMDYVKIAGVQKVSVAEKKKG</sequence>
<keyword evidence="6 8" id="KW-0472">Membrane</keyword>
<evidence type="ECO:0000256" key="5">
    <source>
        <dbReference type="ARBA" id="ARBA00022989"/>
    </source>
</evidence>
<keyword evidence="5 8" id="KW-1133">Transmembrane helix</keyword>
<dbReference type="Gene3D" id="3.30.420.270">
    <property type="match status" value="1"/>
</dbReference>
<dbReference type="PANTHER" id="PTHR30558">
    <property type="entry name" value="EXBD MEMBRANE COMPONENT OF PMF-DRIVEN MACROMOLECULE IMPORT SYSTEM"/>
    <property type="match status" value="1"/>
</dbReference>
<gene>
    <name evidence="9" type="ORF">ACFOE0_12165</name>
</gene>
<dbReference type="RefSeq" id="WP_248936958.1">
    <property type="nucleotide sequence ID" value="NZ_JAKILF010000006.1"/>
</dbReference>
<evidence type="ECO:0000256" key="6">
    <source>
        <dbReference type="ARBA" id="ARBA00023136"/>
    </source>
</evidence>
<comment type="caution">
    <text evidence="9">The sequence shown here is derived from an EMBL/GenBank/DDBJ whole genome shotgun (WGS) entry which is preliminary data.</text>
</comment>
<evidence type="ECO:0000256" key="8">
    <source>
        <dbReference type="SAM" id="Phobius"/>
    </source>
</evidence>
<evidence type="ECO:0000256" key="3">
    <source>
        <dbReference type="ARBA" id="ARBA00022475"/>
    </source>
</evidence>
<dbReference type="InterPro" id="IPR003400">
    <property type="entry name" value="ExbD"/>
</dbReference>
<dbReference type="EMBL" id="JBHRTD010000015">
    <property type="protein sequence ID" value="MFC3138932.1"/>
    <property type="molecule type" value="Genomic_DNA"/>
</dbReference>
<comment type="subcellular location">
    <subcellularLocation>
        <location evidence="1">Cell membrane</location>
        <topology evidence="1">Single-pass membrane protein</topology>
    </subcellularLocation>
    <subcellularLocation>
        <location evidence="7">Cell membrane</location>
        <topology evidence="7">Single-pass type II membrane protein</topology>
    </subcellularLocation>
</comment>
<name>A0ABV7GBT1_9GAMM</name>
<keyword evidence="10" id="KW-1185">Reference proteome</keyword>
<evidence type="ECO:0000256" key="4">
    <source>
        <dbReference type="ARBA" id="ARBA00022692"/>
    </source>
</evidence>
<evidence type="ECO:0000313" key="10">
    <source>
        <dbReference type="Proteomes" id="UP001595621"/>
    </source>
</evidence>
<comment type="similarity">
    <text evidence="2 7">Belongs to the ExbD/TolR family.</text>
</comment>
<evidence type="ECO:0000256" key="2">
    <source>
        <dbReference type="ARBA" id="ARBA00005811"/>
    </source>
</evidence>
<accession>A0ABV7GBT1</accession>
<organism evidence="9 10">
    <name type="scientific">Shewanella submarina</name>
    <dbReference type="NCBI Taxonomy" id="2016376"/>
    <lineage>
        <taxon>Bacteria</taxon>
        <taxon>Pseudomonadati</taxon>
        <taxon>Pseudomonadota</taxon>
        <taxon>Gammaproteobacteria</taxon>
        <taxon>Alteromonadales</taxon>
        <taxon>Shewanellaceae</taxon>
        <taxon>Shewanella</taxon>
    </lineage>
</organism>
<proteinExistence type="inferred from homology"/>
<keyword evidence="7" id="KW-0653">Protein transport</keyword>
<keyword evidence="3" id="KW-1003">Cell membrane</keyword>
<evidence type="ECO:0000256" key="7">
    <source>
        <dbReference type="RuleBase" id="RU003879"/>
    </source>
</evidence>
<dbReference type="Proteomes" id="UP001595621">
    <property type="component" value="Unassembled WGS sequence"/>
</dbReference>
<keyword evidence="4 7" id="KW-0812">Transmembrane</keyword>
<evidence type="ECO:0000313" key="9">
    <source>
        <dbReference type="EMBL" id="MFC3138932.1"/>
    </source>
</evidence>